<reference evidence="1 2" key="1">
    <citation type="submission" date="2015-09" db="EMBL/GenBank/DDBJ databases">
        <authorList>
            <consortium name="Swine Surveillance"/>
        </authorList>
    </citation>
    <scope>NUCLEOTIDE SEQUENCE [LARGE SCALE GENOMIC DNA]</scope>
    <source>
        <strain evidence="1 2">CECT 7557</strain>
    </source>
</reference>
<dbReference type="Proteomes" id="UP000052022">
    <property type="component" value="Unassembled WGS sequence"/>
</dbReference>
<name>A0A0P1GYX0_9RHOB</name>
<keyword evidence="2" id="KW-1185">Reference proteome</keyword>
<dbReference type="GO" id="GO:0004673">
    <property type="term" value="F:protein histidine kinase activity"/>
    <property type="evidence" value="ECO:0007669"/>
    <property type="project" value="UniProtKB-EC"/>
</dbReference>
<dbReference type="InterPro" id="IPR035965">
    <property type="entry name" value="PAS-like_dom_sf"/>
</dbReference>
<accession>A0A0P1GYX0</accession>
<proteinExistence type="predicted"/>
<gene>
    <name evidence="1" type="primary">divL</name>
    <name evidence="1" type="ORF">TRM7557_02535</name>
</gene>
<evidence type="ECO:0000313" key="2">
    <source>
        <dbReference type="Proteomes" id="UP000052022"/>
    </source>
</evidence>
<dbReference type="SUPFAM" id="SSF55785">
    <property type="entry name" value="PYP-like sensor domain (PAS domain)"/>
    <property type="match status" value="1"/>
</dbReference>
<evidence type="ECO:0000313" key="1">
    <source>
        <dbReference type="EMBL" id="CUH79712.1"/>
    </source>
</evidence>
<keyword evidence="1" id="KW-0808">Transferase</keyword>
<dbReference type="AlphaFoldDB" id="A0A0P1GYX0"/>
<dbReference type="Pfam" id="PF12860">
    <property type="entry name" value="PAS_7"/>
    <property type="match status" value="1"/>
</dbReference>
<dbReference type="EMBL" id="CYSD01000037">
    <property type="protein sequence ID" value="CUH79712.1"/>
    <property type="molecule type" value="Genomic_DNA"/>
</dbReference>
<organism evidence="1 2">
    <name type="scientific">Tritonibacter multivorans</name>
    <dbReference type="NCBI Taxonomy" id="928856"/>
    <lineage>
        <taxon>Bacteria</taxon>
        <taxon>Pseudomonadati</taxon>
        <taxon>Pseudomonadota</taxon>
        <taxon>Alphaproteobacteria</taxon>
        <taxon>Rhodobacterales</taxon>
        <taxon>Paracoccaceae</taxon>
        <taxon>Tritonibacter</taxon>
    </lineage>
</organism>
<sequence>MEWFILASLCIASAAVAVWFLTPQPRNRGPEQELLVTDGRTDAVFLFDDQNLIGWSTGARRFLGDQIDHANWSVLRDRLVRSYPGLPQSPGFIKDVGHLTVAGTNDADNREAHCEWIDGITRVQLRRAEGEEEQAAVNQELTTLRAAVHQAPYPVWLQSEDATVTWTNLAYDRLNQKIRGRDASVSAPLFPDLDAPMSSGKAERISIVLPETDKKLWYNVSATETEAGWLCHAMDVNAVVDAEIAQRNFVQTLAKTFAQLSIGLAIFDRNRQLVLFNPVLIDLTALPASFLSSRPSMMTFFDRLRDQRMLPEPKNYSSWRHQMDDLLEAASEGRYQETWSLPSGSVYSVSGRPHPDGAIAFLFEDITAEITLTRQFRTELELGQSILDTFQDAVAVFGTDGSLTFSNATYHDMWQTDPDASFAKYSIMDACRTWQDMSAATSAWGDIRDFVAGGEGRTDWWARVAKRDGTELICQVNALPNGSTLVRFRSENLALTPPAQERFALEASLDTTPQKPE</sequence>
<dbReference type="EC" id="2.7.13.3" evidence="1"/>
<protein>
    <submittedName>
        <fullName evidence="1">Sensor protein DivL</fullName>
        <ecNumber evidence="1">2.7.13.3</ecNumber>
    </submittedName>
</protein>
<dbReference type="STRING" id="928856.SAMN04488049_101183"/>